<dbReference type="PANTHER" id="PTHR35861">
    <property type="match status" value="1"/>
</dbReference>
<dbReference type="Proteomes" id="UP000503840">
    <property type="component" value="Unassembled WGS sequence"/>
</dbReference>
<gene>
    <name evidence="1" type="ORF">DSM101010T_16520</name>
</gene>
<sequence>MSYRHRVSYSEKPTGIVPPRRISAGIPVVVGTAPVHTMSGAKPINEPVLCYTYGEFAAAFAGTDEAAQTALEAIGSYTLCEFAKSHYGLYNMAPVVFINVFDPAQHKAVDETPDVTKVTSEDIVGGIDVATNARTGLELIADIFPTFRIIPGLICAPGFSQNPAVGVVMAAKAASINGLFKAMAVVDVPDTVCTKYTDVPSWKETNNYTDEHMIVCWPKVKLGDDVYHMSTHVAGLIAQTDAEYGDIPYVSPSNRRLMIDSAVANGKPVRLGLDQAEYLNGQGVIVPLNFDGGWKAFGNRTGCYPSNTDPKDAFIPVRRFFNWHGNTFVLTYFQKLDGPVTRRWVETIVDSENIRLNGFRQMEIILGGEMKFLQDENPTTDLMDGIVRFHTWMTPPVPARQIENILEFDPNNFSTLFGG</sequence>
<proteinExistence type="predicted"/>
<comment type="caution">
    <text evidence="1">The sequence shown here is derived from an EMBL/GenBank/DDBJ whole genome shotgun (WGS) entry which is preliminary data.</text>
</comment>
<evidence type="ECO:0000313" key="1">
    <source>
        <dbReference type="EMBL" id="GFM33287.1"/>
    </source>
</evidence>
<organism evidence="1 2">
    <name type="scientific">Desulfovibrio subterraneus</name>
    <dbReference type="NCBI Taxonomy" id="2718620"/>
    <lineage>
        <taxon>Bacteria</taxon>
        <taxon>Pseudomonadati</taxon>
        <taxon>Thermodesulfobacteriota</taxon>
        <taxon>Desulfovibrionia</taxon>
        <taxon>Desulfovibrionales</taxon>
        <taxon>Desulfovibrionaceae</taxon>
        <taxon>Desulfovibrio</taxon>
    </lineage>
</organism>
<keyword evidence="2" id="KW-1185">Reference proteome</keyword>
<evidence type="ECO:0000313" key="2">
    <source>
        <dbReference type="Proteomes" id="UP000503840"/>
    </source>
</evidence>
<name>A0A7J0BHY3_9BACT</name>
<reference evidence="1 2" key="1">
    <citation type="submission" date="2020-05" db="EMBL/GenBank/DDBJ databases">
        <title>Draft genome sequence of Desulfovibrio sp. strain HN2T.</title>
        <authorList>
            <person name="Ueno A."/>
            <person name="Tamazawa S."/>
            <person name="Tamamura S."/>
            <person name="Murakami T."/>
            <person name="Kiyama T."/>
            <person name="Inomata H."/>
            <person name="Amano Y."/>
            <person name="Miyakawa K."/>
            <person name="Tamaki H."/>
            <person name="Naganuma T."/>
            <person name="Kaneko K."/>
        </authorList>
    </citation>
    <scope>NUCLEOTIDE SEQUENCE [LARGE SCALE GENOMIC DNA]</scope>
    <source>
        <strain evidence="1 2">HN2</strain>
    </source>
</reference>
<dbReference type="EMBL" id="BLVO01000013">
    <property type="protein sequence ID" value="GFM33287.1"/>
    <property type="molecule type" value="Genomic_DNA"/>
</dbReference>
<dbReference type="InterPro" id="IPR052042">
    <property type="entry name" value="Tail_sheath_structural"/>
</dbReference>
<dbReference type="AlphaFoldDB" id="A0A7J0BHY3"/>
<protein>
    <submittedName>
        <fullName evidence="1">Bacteriophage protein</fullName>
    </submittedName>
</protein>
<dbReference type="PANTHER" id="PTHR35861:SF2">
    <property type="entry name" value="FELS-2 PROPHAGE PROTEIN"/>
    <property type="match status" value="1"/>
</dbReference>
<dbReference type="RefSeq" id="WP_174404955.1">
    <property type="nucleotide sequence ID" value="NZ_BLVO01000013.1"/>
</dbReference>
<accession>A0A7J0BHY3</accession>